<proteinExistence type="inferred from homology"/>
<comment type="caution">
    <text evidence="8">The sequence shown here is derived from an EMBL/GenBank/DDBJ whole genome shotgun (WGS) entry which is preliminary data.</text>
</comment>
<dbReference type="PANTHER" id="PTHR33048">
    <property type="entry name" value="PTH11-LIKE INTEGRAL MEMBRANE PROTEIN (AFU_ORTHOLOGUE AFUA_5G11245)"/>
    <property type="match status" value="1"/>
</dbReference>
<comment type="similarity">
    <text evidence="5">Belongs to the SAT4 family.</text>
</comment>
<feature type="transmembrane region" description="Helical" evidence="6">
    <location>
        <begin position="53"/>
        <end position="75"/>
    </location>
</feature>
<sequence>MASTATPSAAYLAQDKTASTFPPQIICFALASIVLPLRIVSRKLTGARFGYDDYFIFIAYICACGLFAVFITMSIEGVGKHIERVQLENPKGAIIMLQTLTPGEVLYTCSVCFSKFSILSLYWRIFGVTNMRKLIIAIACIVTGWMISVQDGFQSVTSGLSCRPLEYLWNKTIKGECIDFAKFYLIISYPNVITDWVMLIMPMRYVWKLQMPKRQKVVVSGLLFVGSFVCVISTIRLVFMSNVDLVDITWGLVTVTVWTSVECYSAIFCACLPSLKPLYNIATGSSLSAAKSSGTPYDHPRTRTWGKQRNQSNLTTASNNESVTRLRDDDYWVPTTTAYAAGNGESTNSNEEIHLENMETNAIKVKTDLTWGETKR</sequence>
<dbReference type="Pfam" id="PF20684">
    <property type="entry name" value="Fung_rhodopsin"/>
    <property type="match status" value="1"/>
</dbReference>
<keyword evidence="3 6" id="KW-1133">Transmembrane helix</keyword>
<protein>
    <recommendedName>
        <fullName evidence="7">Rhodopsin domain-containing protein</fullName>
    </recommendedName>
</protein>
<dbReference type="OMA" id="CVIFNCI"/>
<feature type="non-terminal residue" evidence="8">
    <location>
        <position position="1"/>
    </location>
</feature>
<dbReference type="InterPro" id="IPR049326">
    <property type="entry name" value="Rhodopsin_dom_fungi"/>
</dbReference>
<dbReference type="STRING" id="5539.A0A3E2HPV3"/>
<dbReference type="GO" id="GO:0016020">
    <property type="term" value="C:membrane"/>
    <property type="evidence" value="ECO:0007669"/>
    <property type="project" value="UniProtKB-SubCell"/>
</dbReference>
<dbReference type="EMBL" id="NCSJ02000009">
    <property type="protein sequence ID" value="RFU35395.1"/>
    <property type="molecule type" value="Genomic_DNA"/>
</dbReference>
<gene>
    <name evidence="8" type="ORF">B7463_g936</name>
</gene>
<evidence type="ECO:0000256" key="1">
    <source>
        <dbReference type="ARBA" id="ARBA00004141"/>
    </source>
</evidence>
<comment type="subcellular location">
    <subcellularLocation>
        <location evidence="1">Membrane</location>
        <topology evidence="1">Multi-pass membrane protein</topology>
    </subcellularLocation>
</comment>
<evidence type="ECO:0000256" key="5">
    <source>
        <dbReference type="ARBA" id="ARBA00038359"/>
    </source>
</evidence>
<feature type="transmembrane region" description="Helical" evidence="6">
    <location>
        <begin position="217"/>
        <end position="239"/>
    </location>
</feature>
<dbReference type="PANTHER" id="PTHR33048:SF47">
    <property type="entry name" value="INTEGRAL MEMBRANE PROTEIN-RELATED"/>
    <property type="match status" value="1"/>
</dbReference>
<evidence type="ECO:0000256" key="6">
    <source>
        <dbReference type="SAM" id="Phobius"/>
    </source>
</evidence>
<name>A0A3E2HPV3_SCYLI</name>
<evidence type="ECO:0000256" key="3">
    <source>
        <dbReference type="ARBA" id="ARBA00022989"/>
    </source>
</evidence>
<evidence type="ECO:0000313" key="9">
    <source>
        <dbReference type="Proteomes" id="UP000258309"/>
    </source>
</evidence>
<dbReference type="Proteomes" id="UP000258309">
    <property type="component" value="Unassembled WGS sequence"/>
</dbReference>
<dbReference type="InterPro" id="IPR052337">
    <property type="entry name" value="SAT4-like"/>
</dbReference>
<keyword evidence="9" id="KW-1185">Reference proteome</keyword>
<accession>A0A3E2HPV3</accession>
<evidence type="ECO:0000259" key="7">
    <source>
        <dbReference type="Pfam" id="PF20684"/>
    </source>
</evidence>
<keyword evidence="4 6" id="KW-0472">Membrane</keyword>
<feature type="transmembrane region" description="Helical" evidence="6">
    <location>
        <begin position="183"/>
        <end position="205"/>
    </location>
</feature>
<feature type="domain" description="Rhodopsin" evidence="7">
    <location>
        <begin position="37"/>
        <end position="279"/>
    </location>
</feature>
<feature type="non-terminal residue" evidence="8">
    <location>
        <position position="376"/>
    </location>
</feature>
<feature type="transmembrane region" description="Helical" evidence="6">
    <location>
        <begin position="251"/>
        <end position="272"/>
    </location>
</feature>
<keyword evidence="2 6" id="KW-0812">Transmembrane</keyword>
<dbReference type="OrthoDB" id="10017208at2759"/>
<reference evidence="8 9" key="1">
    <citation type="submission" date="2018-05" db="EMBL/GenBank/DDBJ databases">
        <title>Draft genome sequence of Scytalidium lignicola DSM 105466, a ubiquitous saprotrophic fungus.</title>
        <authorList>
            <person name="Buettner E."/>
            <person name="Gebauer A.M."/>
            <person name="Hofrichter M."/>
            <person name="Liers C."/>
            <person name="Kellner H."/>
        </authorList>
    </citation>
    <scope>NUCLEOTIDE SEQUENCE [LARGE SCALE GENOMIC DNA]</scope>
    <source>
        <strain evidence="8 9">DSM 105466</strain>
    </source>
</reference>
<evidence type="ECO:0000256" key="2">
    <source>
        <dbReference type="ARBA" id="ARBA00022692"/>
    </source>
</evidence>
<organism evidence="8 9">
    <name type="scientific">Scytalidium lignicola</name>
    <name type="common">Hyphomycete</name>
    <dbReference type="NCBI Taxonomy" id="5539"/>
    <lineage>
        <taxon>Eukaryota</taxon>
        <taxon>Fungi</taxon>
        <taxon>Dikarya</taxon>
        <taxon>Ascomycota</taxon>
        <taxon>Pezizomycotina</taxon>
        <taxon>Leotiomycetes</taxon>
        <taxon>Leotiomycetes incertae sedis</taxon>
        <taxon>Scytalidium</taxon>
    </lineage>
</organism>
<evidence type="ECO:0000313" key="8">
    <source>
        <dbReference type="EMBL" id="RFU35395.1"/>
    </source>
</evidence>
<feature type="transmembrane region" description="Helical" evidence="6">
    <location>
        <begin position="21"/>
        <end position="41"/>
    </location>
</feature>
<evidence type="ECO:0000256" key="4">
    <source>
        <dbReference type="ARBA" id="ARBA00023136"/>
    </source>
</evidence>
<dbReference type="AlphaFoldDB" id="A0A3E2HPV3"/>
<feature type="transmembrane region" description="Helical" evidence="6">
    <location>
        <begin position="134"/>
        <end position="153"/>
    </location>
</feature>